<accession>A0A017TBU6</accession>
<dbReference type="Gene3D" id="1.10.1740.10">
    <property type="match status" value="1"/>
</dbReference>
<keyword evidence="3" id="KW-0238">DNA-binding</keyword>
<dbReference type="InterPro" id="IPR013325">
    <property type="entry name" value="RNA_pol_sigma_r2"/>
</dbReference>
<dbReference type="PANTHER" id="PTHR43133:SF8">
    <property type="entry name" value="RNA POLYMERASE SIGMA FACTOR HI_1459-RELATED"/>
    <property type="match status" value="1"/>
</dbReference>
<evidence type="ECO:0000256" key="3">
    <source>
        <dbReference type="ARBA" id="ARBA00023125"/>
    </source>
</evidence>
<evidence type="ECO:0000256" key="1">
    <source>
        <dbReference type="ARBA" id="ARBA00023015"/>
    </source>
</evidence>
<dbReference type="RefSeq" id="WP_044240664.1">
    <property type="nucleotide sequence ID" value="NZ_ASRX01000018.1"/>
</dbReference>
<dbReference type="STRING" id="1192034.CAP_2236"/>
<keyword evidence="4" id="KW-0804">Transcription</keyword>
<evidence type="ECO:0000313" key="7">
    <source>
        <dbReference type="Proteomes" id="UP000019678"/>
    </source>
</evidence>
<dbReference type="Pfam" id="PF04542">
    <property type="entry name" value="Sigma70_r2"/>
    <property type="match status" value="1"/>
</dbReference>
<organism evidence="6 7">
    <name type="scientific">Chondromyces apiculatus DSM 436</name>
    <dbReference type="NCBI Taxonomy" id="1192034"/>
    <lineage>
        <taxon>Bacteria</taxon>
        <taxon>Pseudomonadati</taxon>
        <taxon>Myxococcota</taxon>
        <taxon>Polyangia</taxon>
        <taxon>Polyangiales</taxon>
        <taxon>Polyangiaceae</taxon>
        <taxon>Chondromyces</taxon>
    </lineage>
</organism>
<name>A0A017TBU6_9BACT</name>
<feature type="domain" description="RNA polymerase sigma-70 region 2" evidence="5">
    <location>
        <begin position="20"/>
        <end position="90"/>
    </location>
</feature>
<proteinExistence type="predicted"/>
<sequence length="180" mass="19901">MSARGDFAAAIPSIAELLREVPAIRRVLFRCGIRPADRADLIQEVLLGAWVRIAEGEFRPDPQAAPGVALRGWLCRIAYNKADHWRKKAWSRRIALVGLDLAGASPEYATHPIAYLEARDELASVRHLYCEDRKALLARAAGATFEEISASLGIPLALAVHWTNTGRERLAELLGREGKR</sequence>
<reference evidence="6 7" key="1">
    <citation type="submission" date="2013-05" db="EMBL/GenBank/DDBJ databases">
        <title>Genome assembly of Chondromyces apiculatus DSM 436.</title>
        <authorList>
            <person name="Sharma G."/>
            <person name="Khatri I."/>
            <person name="Kaur C."/>
            <person name="Mayilraj S."/>
            <person name="Subramanian S."/>
        </authorList>
    </citation>
    <scope>NUCLEOTIDE SEQUENCE [LARGE SCALE GENOMIC DNA]</scope>
    <source>
        <strain evidence="6 7">DSM 436</strain>
    </source>
</reference>
<gene>
    <name evidence="6" type="ORF">CAP_2236</name>
</gene>
<dbReference type="eggNOG" id="COG1595">
    <property type="taxonomic scope" value="Bacteria"/>
</dbReference>
<comment type="caution">
    <text evidence="6">The sequence shown here is derived from an EMBL/GenBank/DDBJ whole genome shotgun (WGS) entry which is preliminary data.</text>
</comment>
<dbReference type="SUPFAM" id="SSF88946">
    <property type="entry name" value="Sigma2 domain of RNA polymerase sigma factors"/>
    <property type="match status" value="1"/>
</dbReference>
<keyword evidence="7" id="KW-1185">Reference proteome</keyword>
<evidence type="ECO:0000313" key="6">
    <source>
        <dbReference type="EMBL" id="EYF06046.1"/>
    </source>
</evidence>
<keyword evidence="2" id="KW-0731">Sigma factor</keyword>
<dbReference type="GO" id="GO:0016987">
    <property type="term" value="F:sigma factor activity"/>
    <property type="evidence" value="ECO:0007669"/>
    <property type="project" value="UniProtKB-KW"/>
</dbReference>
<protein>
    <recommendedName>
        <fullName evidence="5">RNA polymerase sigma-70 region 2 domain-containing protein</fullName>
    </recommendedName>
</protein>
<dbReference type="AlphaFoldDB" id="A0A017TBU6"/>
<dbReference type="InterPro" id="IPR007627">
    <property type="entry name" value="RNA_pol_sigma70_r2"/>
</dbReference>
<dbReference type="GO" id="GO:0006352">
    <property type="term" value="P:DNA-templated transcription initiation"/>
    <property type="evidence" value="ECO:0007669"/>
    <property type="project" value="InterPro"/>
</dbReference>
<dbReference type="Proteomes" id="UP000019678">
    <property type="component" value="Unassembled WGS sequence"/>
</dbReference>
<evidence type="ECO:0000259" key="5">
    <source>
        <dbReference type="Pfam" id="PF04542"/>
    </source>
</evidence>
<evidence type="ECO:0000256" key="2">
    <source>
        <dbReference type="ARBA" id="ARBA00023082"/>
    </source>
</evidence>
<dbReference type="PANTHER" id="PTHR43133">
    <property type="entry name" value="RNA POLYMERASE ECF-TYPE SIGMA FACTO"/>
    <property type="match status" value="1"/>
</dbReference>
<keyword evidence="1" id="KW-0805">Transcription regulation</keyword>
<dbReference type="EMBL" id="ASRX01000018">
    <property type="protein sequence ID" value="EYF06046.1"/>
    <property type="molecule type" value="Genomic_DNA"/>
</dbReference>
<dbReference type="GO" id="GO:0003677">
    <property type="term" value="F:DNA binding"/>
    <property type="evidence" value="ECO:0007669"/>
    <property type="project" value="UniProtKB-KW"/>
</dbReference>
<dbReference type="OrthoDB" id="5243766at2"/>
<evidence type="ECO:0000256" key="4">
    <source>
        <dbReference type="ARBA" id="ARBA00023163"/>
    </source>
</evidence>
<dbReference type="InterPro" id="IPR039425">
    <property type="entry name" value="RNA_pol_sigma-70-like"/>
</dbReference>